<dbReference type="PANTHER" id="PTHR23111:SF40">
    <property type="entry name" value="RNA-BINDING PROTEIN INVOLVED IN HETEROCHROMATIN ASSEMBLY-RELATED"/>
    <property type="match status" value="1"/>
</dbReference>
<evidence type="ECO:0000256" key="5">
    <source>
        <dbReference type="SAM" id="MobiDB-lite"/>
    </source>
</evidence>
<comment type="caution">
    <text evidence="7">The sequence shown here is derived from an EMBL/GenBank/DDBJ whole genome shotgun (WGS) entry which is preliminary data.</text>
</comment>
<keyword evidence="3" id="KW-0862">Zinc</keyword>
<dbReference type="Proteomes" id="UP001498398">
    <property type="component" value="Unassembled WGS sequence"/>
</dbReference>
<evidence type="ECO:0000256" key="3">
    <source>
        <dbReference type="ARBA" id="ARBA00022833"/>
    </source>
</evidence>
<reference evidence="7 8" key="1">
    <citation type="submission" date="2024-01" db="EMBL/GenBank/DDBJ databases">
        <title>A draft genome for the cacao thread blight pathogen Marasmiellus scandens.</title>
        <authorList>
            <person name="Baruah I.K."/>
            <person name="Leung J."/>
            <person name="Bukari Y."/>
            <person name="Amoako-Attah I."/>
            <person name="Meinhardt L.W."/>
            <person name="Bailey B.A."/>
            <person name="Cohen S.P."/>
        </authorList>
    </citation>
    <scope>NUCLEOTIDE SEQUENCE [LARGE SCALE GENOMIC DNA]</scope>
    <source>
        <strain evidence="7 8">GH-19</strain>
    </source>
</reference>
<dbReference type="Gene3D" id="4.10.1060.10">
    <property type="entry name" value="Zinc finger, RanBP2-type"/>
    <property type="match status" value="2"/>
</dbReference>
<dbReference type="InterPro" id="IPR036443">
    <property type="entry name" value="Znf_RanBP2_sf"/>
</dbReference>
<evidence type="ECO:0000313" key="7">
    <source>
        <dbReference type="EMBL" id="KAK7441734.1"/>
    </source>
</evidence>
<organism evidence="7 8">
    <name type="scientific">Marasmiellus scandens</name>
    <dbReference type="NCBI Taxonomy" id="2682957"/>
    <lineage>
        <taxon>Eukaryota</taxon>
        <taxon>Fungi</taxon>
        <taxon>Dikarya</taxon>
        <taxon>Basidiomycota</taxon>
        <taxon>Agaricomycotina</taxon>
        <taxon>Agaricomycetes</taxon>
        <taxon>Agaricomycetidae</taxon>
        <taxon>Agaricales</taxon>
        <taxon>Marasmiineae</taxon>
        <taxon>Omphalotaceae</taxon>
        <taxon>Marasmiellus</taxon>
    </lineage>
</organism>
<feature type="compositionally biased region" description="Pro residues" evidence="5">
    <location>
        <begin position="170"/>
        <end position="179"/>
    </location>
</feature>
<protein>
    <recommendedName>
        <fullName evidence="6">RanBP2-type domain-containing protein</fullName>
    </recommendedName>
</protein>
<evidence type="ECO:0000256" key="1">
    <source>
        <dbReference type="ARBA" id="ARBA00022723"/>
    </source>
</evidence>
<feature type="domain" description="RanBP2-type" evidence="6">
    <location>
        <begin position="135"/>
        <end position="166"/>
    </location>
</feature>
<dbReference type="PROSITE" id="PS50199">
    <property type="entry name" value="ZF_RANBP2_2"/>
    <property type="match status" value="1"/>
</dbReference>
<evidence type="ECO:0000259" key="6">
    <source>
        <dbReference type="PROSITE" id="PS50199"/>
    </source>
</evidence>
<dbReference type="SUPFAM" id="SSF90209">
    <property type="entry name" value="Ran binding protein zinc finger-like"/>
    <property type="match status" value="2"/>
</dbReference>
<dbReference type="PANTHER" id="PTHR23111">
    <property type="entry name" value="ZINC FINGER PROTEIN"/>
    <property type="match status" value="1"/>
</dbReference>
<feature type="region of interest" description="Disordered" evidence="5">
    <location>
        <begin position="412"/>
        <end position="435"/>
    </location>
</feature>
<name>A0ABR1IUQ8_9AGAR</name>
<evidence type="ECO:0000256" key="4">
    <source>
        <dbReference type="PROSITE-ProRule" id="PRU00322"/>
    </source>
</evidence>
<feature type="compositionally biased region" description="Polar residues" evidence="5">
    <location>
        <begin position="424"/>
        <end position="435"/>
    </location>
</feature>
<evidence type="ECO:0000313" key="8">
    <source>
        <dbReference type="Proteomes" id="UP001498398"/>
    </source>
</evidence>
<feature type="compositionally biased region" description="Low complexity" evidence="5">
    <location>
        <begin position="470"/>
        <end position="482"/>
    </location>
</feature>
<feature type="compositionally biased region" description="Polar residues" evidence="5">
    <location>
        <begin position="498"/>
        <end position="518"/>
    </location>
</feature>
<dbReference type="EMBL" id="JBANRG010000061">
    <property type="protein sequence ID" value="KAK7441734.1"/>
    <property type="molecule type" value="Genomic_DNA"/>
</dbReference>
<dbReference type="InterPro" id="IPR001876">
    <property type="entry name" value="Znf_RanBP2"/>
</dbReference>
<keyword evidence="1" id="KW-0479">Metal-binding</keyword>
<feature type="region of interest" description="Disordered" evidence="5">
    <location>
        <begin position="470"/>
        <end position="519"/>
    </location>
</feature>
<keyword evidence="8" id="KW-1185">Reference proteome</keyword>
<dbReference type="PROSITE" id="PS01358">
    <property type="entry name" value="ZF_RANBP2_1"/>
    <property type="match status" value="2"/>
</dbReference>
<feature type="region of interest" description="Disordered" evidence="5">
    <location>
        <begin position="170"/>
        <end position="208"/>
    </location>
</feature>
<proteinExistence type="predicted"/>
<feature type="compositionally biased region" description="Polar residues" evidence="5">
    <location>
        <begin position="182"/>
        <end position="208"/>
    </location>
</feature>
<sequence length="556" mass="60262">MLDSPAVSTFLGSRSRVLRIRDLPANGQALLAALVPAPQTVWAARDDLVPLDVWAVFETHEEACAFLASAPISVFPAFESDLEPFHKLVRFPPSRPQRPPMLRLPSAPCDFGLSDGPRVNYPISSNPPNPRSNFRLGDWICSSPKCGAHNFGRNLACIGCGCSRTNKPAMPLPSRPPASPRFATSPNFQTQFSIPSPKSQGPSTPQSPYFQVEAAPATAPSVLYSSKSGHPLLTPSGRAFAVGGRVQNISSDPLSPCIMYWPDNEPLPEQGQIRPGGLVGVPHPPILNTGNRGPIAHQPGDWICQKCNYLNWRRRKVCQTCLPYAEGNGDSISAAVQAERIALLTSVLAQTQVSAPPPPNHALRSQVLRSHSVTPPQVRRAFTVSPPQSRGTVHRSQSQLELGAQYQNSRPIYQTSGHREPSPVYSTPSPLSQQHFIPPQVEQQPRLPPVFAPAPAPLLPSFLQDIVQSPTLSPSSTSSADLSLDEYDGTTTTSSSSPSQVSNARSRQTSGDSSNLNFDNIWRLDGEETKSLSGFRLPRTDLVSNSRKSSLEKLRC</sequence>
<evidence type="ECO:0000256" key="2">
    <source>
        <dbReference type="ARBA" id="ARBA00022771"/>
    </source>
</evidence>
<dbReference type="SMART" id="SM00547">
    <property type="entry name" value="ZnF_RBZ"/>
    <property type="match status" value="2"/>
</dbReference>
<gene>
    <name evidence="7" type="ORF">VKT23_016397</name>
</gene>
<keyword evidence="2 4" id="KW-0863">Zinc-finger</keyword>
<accession>A0ABR1IUQ8</accession>